<protein>
    <submittedName>
        <fullName evidence="2">DUF2474 domain-containing protein</fullName>
    </submittedName>
</protein>
<proteinExistence type="predicted"/>
<feature type="transmembrane region" description="Helical" evidence="1">
    <location>
        <begin position="21"/>
        <end position="44"/>
    </location>
</feature>
<keyword evidence="1" id="KW-0812">Transmembrane</keyword>
<evidence type="ECO:0000313" key="2">
    <source>
        <dbReference type="EMBL" id="QKJ86976.1"/>
    </source>
</evidence>
<dbReference type="Pfam" id="PF10617">
    <property type="entry name" value="DUF2474"/>
    <property type="match status" value="1"/>
</dbReference>
<accession>A0A6M8U882</accession>
<gene>
    <name evidence="2" type="ORF">PMPD1_2028</name>
</gene>
<name>A0A6M8U882_9GAMM</name>
<dbReference type="KEGG" id="pmak:PMPD1_2028"/>
<evidence type="ECO:0000256" key="1">
    <source>
        <dbReference type="SAM" id="Phobius"/>
    </source>
</evidence>
<dbReference type="AlphaFoldDB" id="A0A6M8U882"/>
<dbReference type="InterPro" id="IPR018895">
    <property type="entry name" value="DUF2474"/>
</dbReference>
<sequence length="52" mass="5974">MLIQRMTQKTEKQPLWKRLGWMAIIWLGSVAALFAIASVFRFLMTAAGLKLH</sequence>
<keyword evidence="3" id="KW-1185">Reference proteome</keyword>
<dbReference type="Proteomes" id="UP000505325">
    <property type="component" value="Chromosome"/>
</dbReference>
<reference evidence="2 3" key="1">
    <citation type="submission" date="2020-06" db="EMBL/GenBank/DDBJ databases">
        <title>Genome sequence of Paramixta manurensis strain PD-1.</title>
        <authorList>
            <person name="Lee C.W."/>
            <person name="Kim J."/>
        </authorList>
    </citation>
    <scope>NUCLEOTIDE SEQUENCE [LARGE SCALE GENOMIC DNA]</scope>
    <source>
        <strain evidence="2 3">PD-1</strain>
    </source>
</reference>
<organism evidence="2 3">
    <name type="scientific">Paramixta manurensis</name>
    <dbReference type="NCBI Taxonomy" id="2740817"/>
    <lineage>
        <taxon>Bacteria</taxon>
        <taxon>Pseudomonadati</taxon>
        <taxon>Pseudomonadota</taxon>
        <taxon>Gammaproteobacteria</taxon>
        <taxon>Enterobacterales</taxon>
        <taxon>Erwiniaceae</taxon>
        <taxon>Paramixta</taxon>
    </lineage>
</organism>
<keyword evidence="1" id="KW-1133">Transmembrane helix</keyword>
<dbReference type="RefSeq" id="WP_173633955.1">
    <property type="nucleotide sequence ID" value="NZ_CP054212.1"/>
</dbReference>
<evidence type="ECO:0000313" key="3">
    <source>
        <dbReference type="Proteomes" id="UP000505325"/>
    </source>
</evidence>
<keyword evidence="1" id="KW-0472">Membrane</keyword>
<dbReference type="EMBL" id="CP054212">
    <property type="protein sequence ID" value="QKJ86976.1"/>
    <property type="molecule type" value="Genomic_DNA"/>
</dbReference>